<reference evidence="2 3" key="1">
    <citation type="submission" date="2024-04" db="EMBL/GenBank/DDBJ databases">
        <authorList>
            <consortium name="Genoscope - CEA"/>
            <person name="William W."/>
        </authorList>
    </citation>
    <scope>NUCLEOTIDE SEQUENCE [LARGE SCALE GENOMIC DNA]</scope>
</reference>
<feature type="signal peptide" evidence="1">
    <location>
        <begin position="1"/>
        <end position="25"/>
    </location>
</feature>
<evidence type="ECO:0000256" key="1">
    <source>
        <dbReference type="SAM" id="SignalP"/>
    </source>
</evidence>
<protein>
    <recommendedName>
        <fullName evidence="4">VWFD domain-containing protein</fullName>
    </recommendedName>
</protein>
<gene>
    <name evidence="2" type="ORF">GSLYS_00017815001</name>
</gene>
<evidence type="ECO:0008006" key="4">
    <source>
        <dbReference type="Google" id="ProtNLM"/>
    </source>
</evidence>
<evidence type="ECO:0000313" key="3">
    <source>
        <dbReference type="Proteomes" id="UP001497497"/>
    </source>
</evidence>
<dbReference type="AlphaFoldDB" id="A0AAV2IBS4"/>
<name>A0AAV2IBS4_LYMST</name>
<keyword evidence="1" id="KW-0732">Signal</keyword>
<feature type="chain" id="PRO_5043561935" description="VWFD domain-containing protein" evidence="1">
    <location>
        <begin position="26"/>
        <end position="395"/>
    </location>
</feature>
<dbReference type="Proteomes" id="UP001497497">
    <property type="component" value="Unassembled WGS sequence"/>
</dbReference>
<keyword evidence="3" id="KW-1185">Reference proteome</keyword>
<comment type="caution">
    <text evidence="2">The sequence shown here is derived from an EMBL/GenBank/DDBJ whole genome shotgun (WGS) entry which is preliminary data.</text>
</comment>
<dbReference type="EMBL" id="CAXITT010000613">
    <property type="protein sequence ID" value="CAL1544302.1"/>
    <property type="molecule type" value="Genomic_DNA"/>
</dbReference>
<proteinExistence type="predicted"/>
<evidence type="ECO:0000313" key="2">
    <source>
        <dbReference type="EMBL" id="CAL1544302.1"/>
    </source>
</evidence>
<accession>A0AAV2IBS4</accession>
<organism evidence="2 3">
    <name type="scientific">Lymnaea stagnalis</name>
    <name type="common">Great pond snail</name>
    <name type="synonym">Helix stagnalis</name>
    <dbReference type="NCBI Taxonomy" id="6523"/>
    <lineage>
        <taxon>Eukaryota</taxon>
        <taxon>Metazoa</taxon>
        <taxon>Spiralia</taxon>
        <taxon>Lophotrochozoa</taxon>
        <taxon>Mollusca</taxon>
        <taxon>Gastropoda</taxon>
        <taxon>Heterobranchia</taxon>
        <taxon>Euthyneura</taxon>
        <taxon>Panpulmonata</taxon>
        <taxon>Hygrophila</taxon>
        <taxon>Lymnaeoidea</taxon>
        <taxon>Lymnaeidae</taxon>
        <taxon>Lymnaea</taxon>
    </lineage>
</organism>
<dbReference type="PROSITE" id="PS51257">
    <property type="entry name" value="PROKAR_LIPOPROTEIN"/>
    <property type="match status" value="1"/>
</dbReference>
<sequence length="395" mass="44091">MSRAVFIQVVTCVIFACLQFQVSEASDVVSPCTECVANTNCVNEGCVCQGNYTGNPYFHCHLVSNLFCSLTNDPILTTFSQAQLPVYVLGATKFVQVTTTPSDTGQFCDFALFALMERLGEQLYVQSFEFNMKVPNIMFPSFNVTFMLRLESSREQNGSITWRYFTVDQGTTTLVDGVTLLFGSCSIQLQPQASLFVFVDIGCCGITVGLRPYTGRNSSYTPGLFVEINSTNQPTFGSWQASLEPLCLDQGTFTIADVQNATGLSDPIKAMTYLAQTNMIDWSYLSVLYDEKDFTESLRDCPGSRRGRLLDEAWFAFTSAPFRHCISDVETDMANVFTFITLEVHYVCNDLVQACFVAKQDIESHCNLTMFQFLQDFVDQPCDVWTEITTPLSVS</sequence>